<organism evidence="13 14">
    <name type="scientific">Paraburkholderia solitsugae</name>
    <dbReference type="NCBI Taxonomy" id="2675748"/>
    <lineage>
        <taxon>Bacteria</taxon>
        <taxon>Pseudomonadati</taxon>
        <taxon>Pseudomonadota</taxon>
        <taxon>Betaproteobacteria</taxon>
        <taxon>Burkholderiales</taxon>
        <taxon>Burkholderiaceae</taxon>
        <taxon>Paraburkholderia</taxon>
    </lineage>
</organism>
<keyword evidence="14" id="KW-1185">Reference proteome</keyword>
<evidence type="ECO:0000256" key="10">
    <source>
        <dbReference type="ARBA" id="ARBA00023237"/>
    </source>
</evidence>
<evidence type="ECO:0000313" key="14">
    <source>
        <dbReference type="Proteomes" id="UP000652198"/>
    </source>
</evidence>
<dbReference type="InterPro" id="IPR033900">
    <property type="entry name" value="Gram_neg_porin_domain"/>
</dbReference>
<evidence type="ECO:0000256" key="1">
    <source>
        <dbReference type="ARBA" id="ARBA00004571"/>
    </source>
</evidence>
<protein>
    <submittedName>
        <fullName evidence="13">Porin</fullName>
    </submittedName>
</protein>
<evidence type="ECO:0000256" key="11">
    <source>
        <dbReference type="SAM" id="SignalP"/>
    </source>
</evidence>
<dbReference type="InterPro" id="IPR001702">
    <property type="entry name" value="Porin_Gram-ve"/>
</dbReference>
<dbReference type="EMBL" id="WOEY01000105">
    <property type="protein sequence ID" value="NPT44835.1"/>
    <property type="molecule type" value="Genomic_DNA"/>
</dbReference>
<gene>
    <name evidence="13" type="ORF">GNZ12_26660</name>
</gene>
<dbReference type="InterPro" id="IPR002299">
    <property type="entry name" value="Porin_Neis"/>
</dbReference>
<evidence type="ECO:0000256" key="6">
    <source>
        <dbReference type="ARBA" id="ARBA00022729"/>
    </source>
</evidence>
<proteinExistence type="predicted"/>
<sequence>MRGMEMLKNSIVFAALAGASGAAFSQSTVTLYGVVDVGATYLSSQVLSDQDGHRSGSKNVMMTGGNNFPSIFGLKGVEDLGGGTQAIFTLENSYTSATGALLQPNTLFNHQAYVGLSNGSYGAITFGRQFDPYTSYLGILASSCNGASLMGAHFGDIDNLNFAMNIPNALKYESPTWDGFKFGALYSFGGVAGSIATNRAWSFGVDYSNGPVTLAAGYLYVNHPFQSALGGTANGDDSGYIGDLSWSALGPARYDQIQNANSLANLGVGGSYTFGSATLGLLYTHSRLANSLYFAQANSSTGSDITFDTVELNGTYNVSEALVFGAAYSYEYGHVNTTSQRPKFQIASVDFTYNLSKRTALYGIVNYEHAGGDGIGRYTNPVTGETTFGLPLAQLAAVGTANSANQVAVTVGIRHTF</sequence>
<dbReference type="InterPro" id="IPR050298">
    <property type="entry name" value="Gram-neg_bact_OMP"/>
</dbReference>
<feature type="domain" description="Porin" evidence="12">
    <location>
        <begin position="14"/>
        <end position="369"/>
    </location>
</feature>
<evidence type="ECO:0000256" key="9">
    <source>
        <dbReference type="ARBA" id="ARBA00023136"/>
    </source>
</evidence>
<dbReference type="Gene3D" id="2.40.160.10">
    <property type="entry name" value="Porin"/>
    <property type="match status" value="1"/>
</dbReference>
<keyword evidence="8" id="KW-0626">Porin</keyword>
<dbReference type="PANTHER" id="PTHR34501:SF9">
    <property type="entry name" value="MAJOR OUTER MEMBRANE PROTEIN P.IA"/>
    <property type="match status" value="1"/>
</dbReference>
<keyword evidence="3" id="KW-0813">Transport</keyword>
<comment type="caution">
    <text evidence="13">The sequence shown here is derived from an EMBL/GenBank/DDBJ whole genome shotgun (WGS) entry which is preliminary data.</text>
</comment>
<dbReference type="InterPro" id="IPR023614">
    <property type="entry name" value="Porin_dom_sf"/>
</dbReference>
<dbReference type="PANTHER" id="PTHR34501">
    <property type="entry name" value="PROTEIN YDDL-RELATED"/>
    <property type="match status" value="1"/>
</dbReference>
<dbReference type="CDD" id="cd00342">
    <property type="entry name" value="gram_neg_porins"/>
    <property type="match status" value="1"/>
</dbReference>
<dbReference type="Pfam" id="PF13609">
    <property type="entry name" value="Porin_4"/>
    <property type="match status" value="1"/>
</dbReference>
<keyword evidence="7" id="KW-0406">Ion transport</keyword>
<dbReference type="SUPFAM" id="SSF56935">
    <property type="entry name" value="Porins"/>
    <property type="match status" value="1"/>
</dbReference>
<keyword evidence="4" id="KW-1134">Transmembrane beta strand</keyword>
<dbReference type="PRINTS" id="PR00184">
    <property type="entry name" value="NEISSPPORIN"/>
</dbReference>
<evidence type="ECO:0000256" key="7">
    <source>
        <dbReference type="ARBA" id="ARBA00023065"/>
    </source>
</evidence>
<keyword evidence="6 11" id="KW-0732">Signal</keyword>
<comment type="subunit">
    <text evidence="2">Homotrimer.</text>
</comment>
<comment type="subcellular location">
    <subcellularLocation>
        <location evidence="1">Cell outer membrane</location>
        <topology evidence="1">Multi-pass membrane protein</topology>
    </subcellularLocation>
</comment>
<evidence type="ECO:0000256" key="4">
    <source>
        <dbReference type="ARBA" id="ARBA00022452"/>
    </source>
</evidence>
<evidence type="ECO:0000256" key="5">
    <source>
        <dbReference type="ARBA" id="ARBA00022692"/>
    </source>
</evidence>
<feature type="chain" id="PRO_5046482834" evidence="11">
    <location>
        <begin position="26"/>
        <end position="417"/>
    </location>
</feature>
<feature type="signal peptide" evidence="11">
    <location>
        <begin position="1"/>
        <end position="25"/>
    </location>
</feature>
<keyword evidence="10" id="KW-0998">Cell outer membrane</keyword>
<evidence type="ECO:0000256" key="3">
    <source>
        <dbReference type="ARBA" id="ARBA00022448"/>
    </source>
</evidence>
<evidence type="ECO:0000313" key="13">
    <source>
        <dbReference type="EMBL" id="NPT44835.1"/>
    </source>
</evidence>
<reference evidence="13 14" key="1">
    <citation type="submission" date="2019-11" db="EMBL/GenBank/DDBJ databases">
        <title>Metabolism of dissolved organic matter in forest soils.</title>
        <authorList>
            <person name="Cyle K.T."/>
            <person name="Wilhelm R.C."/>
            <person name="Martinez C.E."/>
        </authorList>
    </citation>
    <scope>NUCLEOTIDE SEQUENCE [LARGE SCALE GENOMIC DNA]</scope>
    <source>
        <strain evidence="13 14">1N</strain>
    </source>
</reference>
<dbReference type="Proteomes" id="UP000652198">
    <property type="component" value="Unassembled WGS sequence"/>
</dbReference>
<keyword evidence="9" id="KW-0472">Membrane</keyword>
<evidence type="ECO:0000256" key="2">
    <source>
        <dbReference type="ARBA" id="ARBA00011233"/>
    </source>
</evidence>
<name>A0ABX2BYG5_9BURK</name>
<accession>A0ABX2BYG5</accession>
<dbReference type="PRINTS" id="PR00182">
    <property type="entry name" value="ECOLNEIPORIN"/>
</dbReference>
<evidence type="ECO:0000259" key="12">
    <source>
        <dbReference type="Pfam" id="PF13609"/>
    </source>
</evidence>
<keyword evidence="5" id="KW-0812">Transmembrane</keyword>
<evidence type="ECO:0000256" key="8">
    <source>
        <dbReference type="ARBA" id="ARBA00023114"/>
    </source>
</evidence>